<keyword evidence="3" id="KW-1185">Reference proteome</keyword>
<dbReference type="PANTHER" id="PTHR44259">
    <property type="entry name" value="OS07G0183000 PROTEIN-RELATED"/>
    <property type="match status" value="1"/>
</dbReference>
<dbReference type="InterPro" id="IPR050942">
    <property type="entry name" value="F-box_BR-signaling"/>
</dbReference>
<name>A0AAV5EVW9_ELECO</name>
<proteinExistence type="predicted"/>
<comment type="caution">
    <text evidence="2">The sequence shown here is derived from an EMBL/GenBank/DDBJ whole genome shotgun (WGS) entry which is preliminary data.</text>
</comment>
<dbReference type="EMBL" id="BQKI01000079">
    <property type="protein sequence ID" value="GJN26733.1"/>
    <property type="molecule type" value="Genomic_DNA"/>
</dbReference>
<dbReference type="Pfam" id="PF03478">
    <property type="entry name" value="Beta-prop_KIB1-4"/>
    <property type="match status" value="1"/>
</dbReference>
<dbReference type="Proteomes" id="UP001054889">
    <property type="component" value="Unassembled WGS sequence"/>
</dbReference>
<dbReference type="InterPro" id="IPR005174">
    <property type="entry name" value="KIB1-4_b-propeller"/>
</dbReference>
<reference evidence="2" key="2">
    <citation type="submission" date="2021-12" db="EMBL/GenBank/DDBJ databases">
        <title>Resequencing data analysis of finger millet.</title>
        <authorList>
            <person name="Hatakeyama M."/>
            <person name="Aluri S."/>
            <person name="Balachadran M.T."/>
            <person name="Sivarajan S.R."/>
            <person name="Poveda L."/>
            <person name="Shimizu-Inatsugi R."/>
            <person name="Schlapbach R."/>
            <person name="Sreeman S.M."/>
            <person name="Shimizu K.K."/>
        </authorList>
    </citation>
    <scope>NUCLEOTIDE SEQUENCE</scope>
</reference>
<evidence type="ECO:0000313" key="3">
    <source>
        <dbReference type="Proteomes" id="UP001054889"/>
    </source>
</evidence>
<reference evidence="2" key="1">
    <citation type="journal article" date="2018" name="DNA Res.">
        <title>Multiple hybrid de novo genome assembly of finger millet, an orphan allotetraploid crop.</title>
        <authorList>
            <person name="Hatakeyama M."/>
            <person name="Aluri S."/>
            <person name="Balachadran M.T."/>
            <person name="Sivarajan S.R."/>
            <person name="Patrignani A."/>
            <person name="Gruter S."/>
            <person name="Poveda L."/>
            <person name="Shimizu-Inatsugi R."/>
            <person name="Baeten J."/>
            <person name="Francoijs K.J."/>
            <person name="Nataraja K.N."/>
            <person name="Reddy Y.A.N."/>
            <person name="Phadnis S."/>
            <person name="Ravikumar R.L."/>
            <person name="Schlapbach R."/>
            <person name="Sreeman S.M."/>
            <person name="Shimizu K.K."/>
        </authorList>
    </citation>
    <scope>NUCLEOTIDE SEQUENCE</scope>
</reference>
<evidence type="ECO:0000259" key="1">
    <source>
        <dbReference type="Pfam" id="PF03478"/>
    </source>
</evidence>
<organism evidence="2 3">
    <name type="scientific">Eleusine coracana subsp. coracana</name>
    <dbReference type="NCBI Taxonomy" id="191504"/>
    <lineage>
        <taxon>Eukaryota</taxon>
        <taxon>Viridiplantae</taxon>
        <taxon>Streptophyta</taxon>
        <taxon>Embryophyta</taxon>
        <taxon>Tracheophyta</taxon>
        <taxon>Spermatophyta</taxon>
        <taxon>Magnoliopsida</taxon>
        <taxon>Liliopsida</taxon>
        <taxon>Poales</taxon>
        <taxon>Poaceae</taxon>
        <taxon>PACMAD clade</taxon>
        <taxon>Chloridoideae</taxon>
        <taxon>Cynodonteae</taxon>
        <taxon>Eleusininae</taxon>
        <taxon>Eleusine</taxon>
    </lineage>
</organism>
<accession>A0AAV5EVW9</accession>
<dbReference type="PANTHER" id="PTHR44259:SF77">
    <property type="entry name" value="OS04G0563401 PROTEIN"/>
    <property type="match status" value="1"/>
</dbReference>
<evidence type="ECO:0000313" key="2">
    <source>
        <dbReference type="EMBL" id="GJN26733.1"/>
    </source>
</evidence>
<feature type="domain" description="KIB1-4 beta-propeller" evidence="1">
    <location>
        <begin position="3"/>
        <end position="49"/>
    </location>
</feature>
<sequence>MMDHALFLGLNHSACLPIKSFPGLQPHCIYFSSPWMLETFDWIHKICRGLGGVRTYDLKTRRFERVFPLSERKEWISPYQVWITPNL</sequence>
<dbReference type="AlphaFoldDB" id="A0AAV5EVW9"/>
<gene>
    <name evidence="2" type="primary">gb14691</name>
    <name evidence="2" type="ORF">PR202_gb14691</name>
</gene>
<protein>
    <recommendedName>
        <fullName evidence="1">KIB1-4 beta-propeller domain-containing protein</fullName>
    </recommendedName>
</protein>